<dbReference type="PANTHER" id="PTHR46250">
    <property type="entry name" value="MYB/SANT-LIKE DNA-BINDING DOMAIN PROTEIN-RELATED"/>
    <property type="match status" value="1"/>
</dbReference>
<gene>
    <name evidence="1" type="ORF">CDL12_24272</name>
</gene>
<dbReference type="STRING" id="429701.A0A2G9GD31"/>
<dbReference type="EMBL" id="NKXS01005600">
    <property type="protein sequence ID" value="PIN03203.1"/>
    <property type="molecule type" value="Genomic_DNA"/>
</dbReference>
<proteinExistence type="predicted"/>
<keyword evidence="2" id="KW-1185">Reference proteome</keyword>
<name>A0A2G9GD31_9LAMI</name>
<accession>A0A2G9GD31</accession>
<evidence type="ECO:0000313" key="2">
    <source>
        <dbReference type="Proteomes" id="UP000231279"/>
    </source>
</evidence>
<evidence type="ECO:0000313" key="1">
    <source>
        <dbReference type="EMBL" id="PIN03203.1"/>
    </source>
</evidence>
<organism evidence="1 2">
    <name type="scientific">Handroanthus impetiginosus</name>
    <dbReference type="NCBI Taxonomy" id="429701"/>
    <lineage>
        <taxon>Eukaryota</taxon>
        <taxon>Viridiplantae</taxon>
        <taxon>Streptophyta</taxon>
        <taxon>Embryophyta</taxon>
        <taxon>Tracheophyta</taxon>
        <taxon>Spermatophyta</taxon>
        <taxon>Magnoliopsida</taxon>
        <taxon>eudicotyledons</taxon>
        <taxon>Gunneridae</taxon>
        <taxon>Pentapetalae</taxon>
        <taxon>asterids</taxon>
        <taxon>lamiids</taxon>
        <taxon>Lamiales</taxon>
        <taxon>Bignoniaceae</taxon>
        <taxon>Crescentiina</taxon>
        <taxon>Tabebuia alliance</taxon>
        <taxon>Handroanthus</taxon>
    </lineage>
</organism>
<comment type="caution">
    <text evidence="1">The sequence shown here is derived from an EMBL/GenBank/DDBJ whole genome shotgun (WGS) entry which is preliminary data.</text>
</comment>
<dbReference type="AlphaFoldDB" id="A0A2G9GD31"/>
<dbReference type="PANTHER" id="PTHR46250:SF17">
    <property type="entry name" value="MYB_SANT-LIKE DOMAIN-CONTAINING PROTEIN"/>
    <property type="match status" value="1"/>
</dbReference>
<dbReference type="OrthoDB" id="618098at2759"/>
<dbReference type="Proteomes" id="UP000231279">
    <property type="component" value="Unassembled WGS sequence"/>
</dbReference>
<reference evidence="2" key="1">
    <citation type="journal article" date="2018" name="Gigascience">
        <title>Genome assembly of the Pink Ipe (Handroanthus impetiginosus, Bignoniaceae), a highly valued, ecologically keystone Neotropical timber forest tree.</title>
        <authorList>
            <person name="Silva-Junior O.B."/>
            <person name="Grattapaglia D."/>
            <person name="Novaes E."/>
            <person name="Collevatti R.G."/>
        </authorList>
    </citation>
    <scope>NUCLEOTIDE SEQUENCE [LARGE SCALE GENOMIC DNA]</scope>
    <source>
        <strain evidence="2">cv. UFG-1</strain>
    </source>
</reference>
<protein>
    <submittedName>
        <fullName evidence="1">Uncharacterized protein</fullName>
    </submittedName>
</protein>
<sequence>MVNLGNYNDENGFKLGYLNYVEERMQVFLPNLGLKAKPHIESRIKTLKKDFHIVFDMLNGLHTSDFEKKRSGSINNLSLMMEMVLKKQLYLLEVKLLKFSEVLSKAIGVDVEISKN</sequence>